<reference evidence="2 3" key="1">
    <citation type="journal article" date="2023" name="bioRxiv">
        <title>High-quality genome assemblies of four members of thePodospora anserinaspecies complex.</title>
        <authorList>
            <person name="Ament-Velasquez S.L."/>
            <person name="Vogan A.A."/>
            <person name="Wallerman O."/>
            <person name="Hartmann F."/>
            <person name="Gautier V."/>
            <person name="Silar P."/>
            <person name="Giraud T."/>
            <person name="Johannesson H."/>
        </authorList>
    </citation>
    <scope>NUCLEOTIDE SEQUENCE [LARGE SCALE GENOMIC DNA]</scope>
    <source>
        <strain evidence="2 3">CBS 415.72m</strain>
    </source>
</reference>
<sequence>MDVTSLLNVSCGVGGRLQGGIQGGLPVGLQGGFEGALHGTQQGETHRRDSIDSSTPSATGETTATSTAVPNTPSPPGSRATSQRSGSDSPNESMAVTNHRNRTPWDAGGYSLPLSLSIDPKSIPTSGECPRPACQSPPASPSSPGHKFSLSRSSLSSFTSATTTASDFSRTSSLFSRHPNKSDSWSSAQYQFHQPPDLRTSPSHRNLDMATEQVDLTNIDEDEDVQTSPRVKLENHSDNYRSAAIGFNGNNSNTTRGHNQVLPLRAQSPSDVIIPRRGQSNSNVSLNSAHDLLSYQNNEDTVIPHRRVASEPNLPVGPPGTVGRFWIGPDLYNYLVPDVCQDHTECVRMLDIDKPPECSVMTPCTLPDAKINMRKSMSHIFGRNKSCTRAVPDHVWLMVCRKHYQRARYRSDMNYQSTLLQRIIIQVVRIQVWSNDNERSGKDGILKDWTVAVRRREAKRIDDADKGKRKGSKKRTRADAEAEEDEMDDADEPDLDAAIHQASSVPVPDWYQGLCRGGYSTLEVLDILRRIDNDMDAGLLSAVPDIELLPNIEGAHTAKKTKAKTSSVHRRTQSSGAALRTSAPRAAAAPRRASQPSTISPEHDFSRPPRSEFTFERNPNPTYPPVPRDTDVTARTYDSPRTLKPTLSQSTTQYDSRTGTSNQASLPTYNTQRYDAQTNRTVPQYGSASNYDRNGIYELDFGRRSGHQRSVSDASFNQWATPTFSQGYSTPAYPVATSNYPAASGYPSNSFSGYQPAPAPMNNFTSSGSDFRASNNGYRANDYSSYSYNQRNQHSNPGSAFHGSNIKHVRNHSSPVYGTTGYTSSGVNQTVPASAPAPAPTYGYEPRWSGYQTPTIPAMSGVNVLPDPRRASVNILGSPFGSSQLAPAPARRASMVTSQHGSQDGEAYAVPGSAPGSAGSHQ</sequence>
<dbReference type="EMBL" id="JAFFHA010000004">
    <property type="protein sequence ID" value="KAK4657391.1"/>
    <property type="molecule type" value="Genomic_DNA"/>
</dbReference>
<feature type="compositionally biased region" description="Basic and acidic residues" evidence="1">
    <location>
        <begin position="601"/>
        <end position="615"/>
    </location>
</feature>
<dbReference type="Proteomes" id="UP001323405">
    <property type="component" value="Unassembled WGS sequence"/>
</dbReference>
<dbReference type="GeneID" id="87908062"/>
<feature type="compositionally biased region" description="Polar residues" evidence="1">
    <location>
        <begin position="182"/>
        <end position="192"/>
    </location>
</feature>
<evidence type="ECO:0000256" key="1">
    <source>
        <dbReference type="SAM" id="MobiDB-lite"/>
    </source>
</evidence>
<protein>
    <submittedName>
        <fullName evidence="2">Uncharacterized protein</fullName>
    </submittedName>
</protein>
<feature type="region of interest" description="Disordered" evidence="1">
    <location>
        <begin position="879"/>
        <end position="922"/>
    </location>
</feature>
<dbReference type="RefSeq" id="XP_062746364.1">
    <property type="nucleotide sequence ID" value="XM_062888155.1"/>
</dbReference>
<feature type="region of interest" description="Disordered" evidence="1">
    <location>
        <begin position="462"/>
        <end position="491"/>
    </location>
</feature>
<feature type="compositionally biased region" description="Acidic residues" evidence="1">
    <location>
        <begin position="481"/>
        <end position="491"/>
    </location>
</feature>
<feature type="region of interest" description="Disordered" evidence="1">
    <location>
        <begin position="32"/>
        <end position="151"/>
    </location>
</feature>
<feature type="compositionally biased region" description="Low complexity" evidence="1">
    <location>
        <begin position="577"/>
        <end position="597"/>
    </location>
</feature>
<feature type="compositionally biased region" description="Basic residues" evidence="1">
    <location>
        <begin position="467"/>
        <end position="476"/>
    </location>
</feature>
<proteinExistence type="predicted"/>
<comment type="caution">
    <text evidence="2">The sequence shown here is derived from an EMBL/GenBank/DDBJ whole genome shotgun (WGS) entry which is preliminary data.</text>
</comment>
<feature type="region of interest" description="Disordered" evidence="1">
    <location>
        <begin position="166"/>
        <end position="204"/>
    </location>
</feature>
<name>A0ABR0GNR0_9PEZI</name>
<accession>A0ABR0GNR0</accession>
<keyword evidence="3" id="KW-1185">Reference proteome</keyword>
<feature type="region of interest" description="Disordered" evidence="1">
    <location>
        <begin position="557"/>
        <end position="666"/>
    </location>
</feature>
<feature type="compositionally biased region" description="Polar residues" evidence="1">
    <location>
        <begin position="645"/>
        <end position="666"/>
    </location>
</feature>
<organism evidence="2 3">
    <name type="scientific">Podospora pseudocomata</name>
    <dbReference type="NCBI Taxonomy" id="2093779"/>
    <lineage>
        <taxon>Eukaryota</taxon>
        <taxon>Fungi</taxon>
        <taxon>Dikarya</taxon>
        <taxon>Ascomycota</taxon>
        <taxon>Pezizomycotina</taxon>
        <taxon>Sordariomycetes</taxon>
        <taxon>Sordariomycetidae</taxon>
        <taxon>Sordariales</taxon>
        <taxon>Podosporaceae</taxon>
        <taxon>Podospora</taxon>
    </lineage>
</organism>
<gene>
    <name evidence="2" type="ORF">QC762_212600</name>
</gene>
<feature type="compositionally biased region" description="Basic residues" evidence="1">
    <location>
        <begin position="557"/>
        <end position="572"/>
    </location>
</feature>
<evidence type="ECO:0000313" key="2">
    <source>
        <dbReference type="EMBL" id="KAK4657391.1"/>
    </source>
</evidence>
<feature type="compositionally biased region" description="Low complexity" evidence="1">
    <location>
        <begin position="53"/>
        <end position="68"/>
    </location>
</feature>
<feature type="compositionally biased region" description="Polar residues" evidence="1">
    <location>
        <begin position="79"/>
        <end position="98"/>
    </location>
</feature>
<evidence type="ECO:0000313" key="3">
    <source>
        <dbReference type="Proteomes" id="UP001323405"/>
    </source>
</evidence>